<accession>A0A0J5ZF14</accession>
<dbReference type="AlphaFoldDB" id="A0A0J5ZF14"/>
<dbReference type="PATRIC" id="fig|292.27.peg.6471"/>
<evidence type="ECO:0000313" key="2">
    <source>
        <dbReference type="Proteomes" id="UP000036338"/>
    </source>
</evidence>
<name>A0A0J5ZF14_BURCE</name>
<reference evidence="1 2" key="1">
    <citation type="submission" date="2015-05" db="EMBL/GenBank/DDBJ databases">
        <title>Draft genome of Burkholderia cepacia LK29.</title>
        <authorList>
            <person name="Chan X.Y."/>
        </authorList>
    </citation>
    <scope>NUCLEOTIDE SEQUENCE [LARGE SCALE GENOMIC DNA]</scope>
    <source>
        <strain evidence="1 2">LK29</strain>
    </source>
</reference>
<comment type="caution">
    <text evidence="1">The sequence shown here is derived from an EMBL/GenBank/DDBJ whole genome shotgun (WGS) entry which is preliminary data.</text>
</comment>
<gene>
    <name evidence="1" type="ORF">VL15_29275</name>
</gene>
<protein>
    <submittedName>
        <fullName evidence="1">Uncharacterized protein</fullName>
    </submittedName>
</protein>
<sequence>MHLHQHNACNGTIYLTTLATPYLPCIHFVSLPDTPTRPIAKFFQPLRRPARQGFAAILPTN</sequence>
<organism evidence="1 2">
    <name type="scientific">Burkholderia cepacia</name>
    <name type="common">Pseudomonas cepacia</name>
    <dbReference type="NCBI Taxonomy" id="292"/>
    <lineage>
        <taxon>Bacteria</taxon>
        <taxon>Pseudomonadati</taxon>
        <taxon>Pseudomonadota</taxon>
        <taxon>Betaproteobacteria</taxon>
        <taxon>Burkholderiales</taxon>
        <taxon>Burkholderiaceae</taxon>
        <taxon>Burkholderia</taxon>
        <taxon>Burkholderia cepacia complex</taxon>
    </lineage>
</organism>
<evidence type="ECO:0000313" key="1">
    <source>
        <dbReference type="EMBL" id="KML48744.1"/>
    </source>
</evidence>
<proteinExistence type="predicted"/>
<dbReference type="EMBL" id="LDWR01000055">
    <property type="protein sequence ID" value="KML48744.1"/>
    <property type="molecule type" value="Genomic_DNA"/>
</dbReference>
<dbReference type="Proteomes" id="UP000036338">
    <property type="component" value="Unassembled WGS sequence"/>
</dbReference>